<dbReference type="PROSITE" id="PS51459">
    <property type="entry name" value="FIDO"/>
    <property type="match status" value="1"/>
</dbReference>
<organism evidence="2 3">
    <name type="scientific">Agathobacter rectalis</name>
    <dbReference type="NCBI Taxonomy" id="39491"/>
    <lineage>
        <taxon>Bacteria</taxon>
        <taxon>Bacillati</taxon>
        <taxon>Bacillota</taxon>
        <taxon>Clostridia</taxon>
        <taxon>Lachnospirales</taxon>
        <taxon>Lachnospiraceae</taxon>
        <taxon>Agathobacter</taxon>
    </lineage>
</organism>
<evidence type="ECO:0000313" key="3">
    <source>
        <dbReference type="Proteomes" id="UP001212823"/>
    </source>
</evidence>
<dbReference type="InterPro" id="IPR003812">
    <property type="entry name" value="Fido"/>
</dbReference>
<feature type="domain" description="Fido" evidence="1">
    <location>
        <begin position="82"/>
        <end position="215"/>
    </location>
</feature>
<proteinExistence type="predicted"/>
<dbReference type="Gene3D" id="1.10.3290.10">
    <property type="entry name" value="Fido-like domain"/>
    <property type="match status" value="1"/>
</dbReference>
<evidence type="ECO:0000259" key="1">
    <source>
        <dbReference type="PROSITE" id="PS51459"/>
    </source>
</evidence>
<dbReference type="Proteomes" id="UP001212823">
    <property type="component" value="Unassembled WGS sequence"/>
</dbReference>
<dbReference type="AlphaFoldDB" id="A0AAP3Q0I8"/>
<protein>
    <submittedName>
        <fullName evidence="2">Fic family protein</fullName>
    </submittedName>
</protein>
<dbReference type="SUPFAM" id="SSF140931">
    <property type="entry name" value="Fic-like"/>
    <property type="match status" value="1"/>
</dbReference>
<gene>
    <name evidence="2" type="ORF">PNE45_03195</name>
</gene>
<evidence type="ECO:0000313" key="2">
    <source>
        <dbReference type="EMBL" id="MDB8017044.1"/>
    </source>
</evidence>
<dbReference type="InterPro" id="IPR036597">
    <property type="entry name" value="Fido-like_dom_sf"/>
</dbReference>
<comment type="caution">
    <text evidence="2">The sequence shown here is derived from an EMBL/GenBank/DDBJ whole genome shotgun (WGS) entry which is preliminary data.</text>
</comment>
<reference evidence="2" key="1">
    <citation type="submission" date="2023-01" db="EMBL/GenBank/DDBJ databases">
        <title>Human gut microbiome strain richness.</title>
        <authorList>
            <person name="Chen-Liaw A."/>
        </authorList>
    </citation>
    <scope>NUCLEOTIDE SEQUENCE</scope>
    <source>
        <strain evidence="2">1001283st1_D2_1001283B150209_150212</strain>
    </source>
</reference>
<dbReference type="RefSeq" id="WP_240143432.1">
    <property type="nucleotide sequence ID" value="NZ_JAQLYF010000004.1"/>
</dbReference>
<name>A0AAP3Q0I8_9FIRM</name>
<sequence length="236" mass="27257">MMKEIKDIYNMTKEENIFCAKRVLVDSIYKQANLEGIGVTFAETQDILNNVNVDKVTPTDMSKVCCLRDGWHYLFDHLDEPVDLVFLESIHELTARFDVPYQYLGKLRVDDVMISGTDWRPEIPDVETIYRDLQELNRIECITDRALSIGLYIMRTQMFKDGNKRVGSFAANKILIENGRGIFNVPVKYDGAFKQMLVDYYESNDNVKLKEWIADNCLQGTTLVKKPQKAVKAPRL</sequence>
<dbReference type="EMBL" id="JAQLYE010000004">
    <property type="protein sequence ID" value="MDB8017044.1"/>
    <property type="molecule type" value="Genomic_DNA"/>
</dbReference>
<accession>A0AAP3Q0I8</accession>